<dbReference type="EMBL" id="UGVL01000001">
    <property type="protein sequence ID" value="SUE34596.1"/>
    <property type="molecule type" value="Genomic_DNA"/>
</dbReference>
<organism evidence="2 3">
    <name type="scientific">Rikenella microfusus</name>
    <dbReference type="NCBI Taxonomy" id="28139"/>
    <lineage>
        <taxon>Bacteria</taxon>
        <taxon>Pseudomonadati</taxon>
        <taxon>Bacteroidota</taxon>
        <taxon>Bacteroidia</taxon>
        <taxon>Bacteroidales</taxon>
        <taxon>Rikenellaceae</taxon>
        <taxon>Rikenella</taxon>
    </lineage>
</organism>
<evidence type="ECO:0008006" key="4">
    <source>
        <dbReference type="Google" id="ProtNLM"/>
    </source>
</evidence>
<dbReference type="OrthoDB" id="9912952at2"/>
<dbReference type="InterPro" id="IPR038714">
    <property type="entry name" value="YfeY-like_sf"/>
</dbReference>
<dbReference type="AlphaFoldDB" id="A0A379MT46"/>
<dbReference type="Proteomes" id="UP000255233">
    <property type="component" value="Unassembled WGS sequence"/>
</dbReference>
<reference evidence="2 3" key="1">
    <citation type="submission" date="2018-06" db="EMBL/GenBank/DDBJ databases">
        <authorList>
            <consortium name="Pathogen Informatics"/>
            <person name="Doyle S."/>
        </authorList>
    </citation>
    <scope>NUCLEOTIDE SEQUENCE [LARGE SCALE GENOMIC DNA]</scope>
    <source>
        <strain evidence="2 3">NCTC11190</strain>
    </source>
</reference>
<feature type="chain" id="PRO_5016862339" description="Lipoprotein" evidence="1">
    <location>
        <begin position="22"/>
        <end position="186"/>
    </location>
</feature>
<dbReference type="PROSITE" id="PS51257">
    <property type="entry name" value="PROKAR_LIPOPROTEIN"/>
    <property type="match status" value="1"/>
</dbReference>
<feature type="signal peptide" evidence="1">
    <location>
        <begin position="1"/>
        <end position="21"/>
    </location>
</feature>
<accession>A0A379MT46</accession>
<keyword evidence="3" id="KW-1185">Reference proteome</keyword>
<dbReference type="Gene3D" id="2.60.460.10">
    <property type="entry name" value="protein yfey like domain"/>
    <property type="match status" value="1"/>
</dbReference>
<proteinExistence type="predicted"/>
<evidence type="ECO:0000313" key="3">
    <source>
        <dbReference type="Proteomes" id="UP000255233"/>
    </source>
</evidence>
<evidence type="ECO:0000313" key="2">
    <source>
        <dbReference type="EMBL" id="SUE34596.1"/>
    </source>
</evidence>
<name>A0A379MT46_9BACT</name>
<keyword evidence="1" id="KW-0732">Signal</keyword>
<gene>
    <name evidence="2" type="ORF">NCTC11190_01828</name>
</gene>
<evidence type="ECO:0000256" key="1">
    <source>
        <dbReference type="SAM" id="SignalP"/>
    </source>
</evidence>
<protein>
    <recommendedName>
        <fullName evidence="4">Lipoprotein</fullName>
    </recommendedName>
</protein>
<dbReference type="RefSeq" id="WP_027291561.1">
    <property type="nucleotide sequence ID" value="NZ_UGVL01000001.1"/>
</dbReference>
<sequence>MKKRIFTKAGLLALTATVLTACGGSAPETIALTPEGVGCLKQGAPVTSIPDRCDGLYDKVVKTTEEDMGDTYTLYALYAGEQKVAEIPAYGETIDLVIVYAPSAATPDGVHPGMKVAELQKKPGLKAVYNDGFEYELNGFRFRVNGMTESGFQKMDNAYAAGSELVLDATDFEPDASVVSAYYVGE</sequence>